<dbReference type="Gene3D" id="3.40.50.300">
    <property type="entry name" value="P-loop containing nucleotide triphosphate hydrolases"/>
    <property type="match status" value="1"/>
</dbReference>
<dbReference type="InterPro" id="IPR027417">
    <property type="entry name" value="P-loop_NTPase"/>
</dbReference>
<feature type="non-terminal residue" evidence="1">
    <location>
        <position position="68"/>
    </location>
</feature>
<dbReference type="AlphaFoldDB" id="X1EUM1"/>
<accession>X1EUM1</accession>
<gene>
    <name evidence="1" type="ORF">S03H2_13282</name>
</gene>
<dbReference type="EMBL" id="BARU01006742">
    <property type="protein sequence ID" value="GAH36272.1"/>
    <property type="molecule type" value="Genomic_DNA"/>
</dbReference>
<proteinExistence type="predicted"/>
<organism evidence="1">
    <name type="scientific">marine sediment metagenome</name>
    <dbReference type="NCBI Taxonomy" id="412755"/>
    <lineage>
        <taxon>unclassified sequences</taxon>
        <taxon>metagenomes</taxon>
        <taxon>ecological metagenomes</taxon>
    </lineage>
</organism>
<protein>
    <recommendedName>
        <fullName evidence="2">ABC transporter domain-containing protein</fullName>
    </recommendedName>
</protein>
<sequence>MVLTEIKLGQSIEQIDNIAAIETNNINGAVMRLENLSKRYGSHLAVDNINIEVHKGETIGLVGPNGAG</sequence>
<name>X1EUM1_9ZZZZ</name>
<comment type="caution">
    <text evidence="1">The sequence shown here is derived from an EMBL/GenBank/DDBJ whole genome shotgun (WGS) entry which is preliminary data.</text>
</comment>
<evidence type="ECO:0000313" key="1">
    <source>
        <dbReference type="EMBL" id="GAH36272.1"/>
    </source>
</evidence>
<reference evidence="1" key="1">
    <citation type="journal article" date="2014" name="Front. Microbiol.">
        <title>High frequency of phylogenetically diverse reductive dehalogenase-homologous genes in deep subseafloor sedimentary metagenomes.</title>
        <authorList>
            <person name="Kawai M."/>
            <person name="Futagami T."/>
            <person name="Toyoda A."/>
            <person name="Takaki Y."/>
            <person name="Nishi S."/>
            <person name="Hori S."/>
            <person name="Arai W."/>
            <person name="Tsubouchi T."/>
            <person name="Morono Y."/>
            <person name="Uchiyama I."/>
            <person name="Ito T."/>
            <person name="Fujiyama A."/>
            <person name="Inagaki F."/>
            <person name="Takami H."/>
        </authorList>
    </citation>
    <scope>NUCLEOTIDE SEQUENCE</scope>
    <source>
        <strain evidence="1">Expedition CK06-06</strain>
    </source>
</reference>
<evidence type="ECO:0008006" key="2">
    <source>
        <dbReference type="Google" id="ProtNLM"/>
    </source>
</evidence>
<dbReference type="SUPFAM" id="SSF52540">
    <property type="entry name" value="P-loop containing nucleoside triphosphate hydrolases"/>
    <property type="match status" value="1"/>
</dbReference>